<sequence>MATKKKTGYIERFLKKADKAIDEGIKRADEALEDAVEFGEMAASQAKKASEELTKKALKEKEQIKLKGVKKINEGITAAKNATSKSEEDLITLEKLGKLRKAGVLTEKEFQEKKKKILSRI</sequence>
<dbReference type="HOGENOM" id="CLU_1880969_0_0_2"/>
<dbReference type="STRING" id="1229909.NSED_06015"/>
<dbReference type="KEGG" id="nir:NSED_06015"/>
<dbReference type="GeneID" id="13696998"/>
<gene>
    <name evidence="2" type="ORF">NSED_06015</name>
</gene>
<dbReference type="EMBL" id="CP003843">
    <property type="protein sequence ID" value="AFS83005.1"/>
    <property type="molecule type" value="Genomic_DNA"/>
</dbReference>
<dbReference type="InterPro" id="IPR018649">
    <property type="entry name" value="SHOCT"/>
</dbReference>
<dbReference type="Pfam" id="PF09851">
    <property type="entry name" value="SHOCT"/>
    <property type="match status" value="1"/>
</dbReference>
<accession>K0BD93</accession>
<dbReference type="eggNOG" id="arCOG08738">
    <property type="taxonomic scope" value="Archaea"/>
</dbReference>
<reference evidence="2 3" key="1">
    <citation type="journal article" date="2012" name="J. Bacteriol.">
        <title>Draft Genome Sequence of an Ammonia-Oxidizing Archaeon, "Candidatus Nitrosopumilus sediminis" AR2, from Svalbard in the Arctic Circle.</title>
        <authorList>
            <person name="Park S.J."/>
            <person name="Kim J.G."/>
            <person name="Jung M.Y."/>
            <person name="Kim S.J."/>
            <person name="Cha I.T."/>
            <person name="Ghai R."/>
            <person name="Martin-Cuadrado A.B."/>
            <person name="Rodriguez-Valera F."/>
            <person name="Rhee S.K."/>
        </authorList>
    </citation>
    <scope>NUCLEOTIDE SEQUENCE [LARGE SCALE GENOMIC DNA]</scope>
    <source>
        <strain evidence="2 3">AR2</strain>
    </source>
</reference>
<protein>
    <recommendedName>
        <fullName evidence="1">SHOCT domain-containing protein</fullName>
    </recommendedName>
</protein>
<name>K0BD93_9ARCH</name>
<dbReference type="Proteomes" id="UP000006100">
    <property type="component" value="Chromosome"/>
</dbReference>
<keyword evidence="3" id="KW-1185">Reference proteome</keyword>
<evidence type="ECO:0000313" key="3">
    <source>
        <dbReference type="Proteomes" id="UP000006100"/>
    </source>
</evidence>
<proteinExistence type="predicted"/>
<feature type="domain" description="SHOCT" evidence="1">
    <location>
        <begin position="93"/>
        <end position="118"/>
    </location>
</feature>
<organism evidence="2 3">
    <name type="scientific">Candidatus Nitrosopumilus sediminis</name>
    <dbReference type="NCBI Taxonomy" id="1229909"/>
    <lineage>
        <taxon>Archaea</taxon>
        <taxon>Nitrososphaerota</taxon>
        <taxon>Nitrososphaeria</taxon>
        <taxon>Nitrosopumilales</taxon>
        <taxon>Nitrosopumilaceae</taxon>
        <taxon>Nitrosopumilus</taxon>
    </lineage>
</organism>
<dbReference type="OrthoDB" id="3293at2157"/>
<evidence type="ECO:0000313" key="2">
    <source>
        <dbReference type="EMBL" id="AFS83005.1"/>
    </source>
</evidence>
<dbReference type="AlphaFoldDB" id="K0BD93"/>
<dbReference type="RefSeq" id="WP_014965376.1">
    <property type="nucleotide sequence ID" value="NC_018656.1"/>
</dbReference>
<evidence type="ECO:0000259" key="1">
    <source>
        <dbReference type="Pfam" id="PF09851"/>
    </source>
</evidence>
<dbReference type="PATRIC" id="fig|1229909.8.peg.1324"/>